<evidence type="ECO:0000313" key="2">
    <source>
        <dbReference type="EMBL" id="MBW8202019.1"/>
    </source>
</evidence>
<sequence length="123" mass="14610">MSFDINFRNYFLLFTIAFLSISCNSQNCSDLKESFTDFDQAKKSIERTNFRFSDKCNTRKSSWILGAEFYSCDNKNGYLLIKTKKKTYIHKNLPKELWNEFKKADSFGKFYNSRIKGKFQLII</sequence>
<dbReference type="Proteomes" id="UP001196136">
    <property type="component" value="Unassembled WGS sequence"/>
</dbReference>
<name>A0ABS7EWP2_9FLAO</name>
<reference evidence="2 3" key="1">
    <citation type="submission" date="2021-08" db="EMBL/GenBank/DDBJ databases">
        <title>Muricauda profundi sp. nov., a marine bacterium isolated from deep seawater of the Mariana Trench.</title>
        <authorList>
            <person name="Wei Y."/>
        </authorList>
    </citation>
    <scope>NUCLEOTIDE SEQUENCE [LARGE SCALE GENOMIC DNA]</scope>
    <source>
        <strain evidence="2 3">W52</strain>
    </source>
</reference>
<keyword evidence="3" id="KW-1185">Reference proteome</keyword>
<evidence type="ECO:0000313" key="3">
    <source>
        <dbReference type="Proteomes" id="UP001196136"/>
    </source>
</evidence>
<dbReference type="EMBL" id="JAHZSV010000065">
    <property type="protein sequence ID" value="MBW8202019.1"/>
    <property type="molecule type" value="Genomic_DNA"/>
</dbReference>
<accession>A0ABS7EWP2</accession>
<feature type="domain" description="KTSC" evidence="1">
    <location>
        <begin position="84"/>
        <end position="119"/>
    </location>
</feature>
<proteinExistence type="predicted"/>
<protein>
    <submittedName>
        <fullName evidence="2">KTSC domain-containing protein</fullName>
    </submittedName>
</protein>
<evidence type="ECO:0000259" key="1">
    <source>
        <dbReference type="Pfam" id="PF13619"/>
    </source>
</evidence>
<organism evidence="2 3">
    <name type="scientific">Flagellimonas abyssi</name>
    <dbReference type="NCBI Taxonomy" id="2864871"/>
    <lineage>
        <taxon>Bacteria</taxon>
        <taxon>Pseudomonadati</taxon>
        <taxon>Bacteroidota</taxon>
        <taxon>Flavobacteriia</taxon>
        <taxon>Flavobacteriales</taxon>
        <taxon>Flavobacteriaceae</taxon>
        <taxon>Flagellimonas</taxon>
    </lineage>
</organism>
<gene>
    <name evidence="2" type="ORF">K1F36_19520</name>
</gene>
<dbReference type="InterPro" id="IPR025309">
    <property type="entry name" value="KTSC_dom"/>
</dbReference>
<comment type="caution">
    <text evidence="2">The sequence shown here is derived from an EMBL/GenBank/DDBJ whole genome shotgun (WGS) entry which is preliminary data.</text>
</comment>
<dbReference type="RefSeq" id="WP_220115283.1">
    <property type="nucleotide sequence ID" value="NZ_JAHZSV010000065.1"/>
</dbReference>
<dbReference type="Pfam" id="PF13619">
    <property type="entry name" value="KTSC"/>
    <property type="match status" value="1"/>
</dbReference>